<dbReference type="OrthoDB" id="10516926at2759"/>
<feature type="region of interest" description="Disordered" evidence="1">
    <location>
        <begin position="157"/>
        <end position="187"/>
    </location>
</feature>
<organism evidence="3 4">
    <name type="scientific">Gossypium gossypioides</name>
    <name type="common">Mexican cotton</name>
    <name type="synonym">Selera gossypioides</name>
    <dbReference type="NCBI Taxonomy" id="34282"/>
    <lineage>
        <taxon>Eukaryota</taxon>
        <taxon>Viridiplantae</taxon>
        <taxon>Streptophyta</taxon>
        <taxon>Embryophyta</taxon>
        <taxon>Tracheophyta</taxon>
        <taxon>Spermatophyta</taxon>
        <taxon>Magnoliopsida</taxon>
        <taxon>eudicotyledons</taxon>
        <taxon>Gunneridae</taxon>
        <taxon>Pentapetalae</taxon>
        <taxon>rosids</taxon>
        <taxon>malvids</taxon>
        <taxon>Malvales</taxon>
        <taxon>Malvaceae</taxon>
        <taxon>Malvoideae</taxon>
        <taxon>Gossypium</taxon>
    </lineage>
</organism>
<dbReference type="EMBL" id="JABEZY010000009">
    <property type="protein sequence ID" value="MBA0746849.1"/>
    <property type="molecule type" value="Genomic_DNA"/>
</dbReference>
<evidence type="ECO:0000313" key="3">
    <source>
        <dbReference type="EMBL" id="MBA0746849.1"/>
    </source>
</evidence>
<dbReference type="Pfam" id="PF20167">
    <property type="entry name" value="Transposase_32"/>
    <property type="match status" value="1"/>
</dbReference>
<protein>
    <recommendedName>
        <fullName evidence="2">Putative plant transposon protein domain-containing protein</fullName>
    </recommendedName>
</protein>
<feature type="domain" description="Putative plant transposon protein" evidence="2">
    <location>
        <begin position="8"/>
        <end position="110"/>
    </location>
</feature>
<evidence type="ECO:0000256" key="1">
    <source>
        <dbReference type="SAM" id="MobiDB-lite"/>
    </source>
</evidence>
<name>A0A7J9CEE1_GOSGO</name>
<dbReference type="AlphaFoldDB" id="A0A7J9CEE1"/>
<evidence type="ECO:0000259" key="2">
    <source>
        <dbReference type="Pfam" id="PF20167"/>
    </source>
</evidence>
<proteinExistence type="predicted"/>
<feature type="compositionally biased region" description="Acidic residues" evidence="1">
    <location>
        <begin position="172"/>
        <end position="187"/>
    </location>
</feature>
<dbReference type="Proteomes" id="UP000593579">
    <property type="component" value="Unassembled WGS sequence"/>
</dbReference>
<reference evidence="3 4" key="1">
    <citation type="journal article" date="2019" name="Genome Biol. Evol.">
        <title>Insights into the evolution of the New World diploid cottons (Gossypium, subgenus Houzingenia) based on genome sequencing.</title>
        <authorList>
            <person name="Grover C.E."/>
            <person name="Arick M.A. 2nd"/>
            <person name="Thrash A."/>
            <person name="Conover J.L."/>
            <person name="Sanders W.S."/>
            <person name="Peterson D.G."/>
            <person name="Frelichowski J.E."/>
            <person name="Scheffler J.A."/>
            <person name="Scheffler B.E."/>
            <person name="Wendel J.F."/>
        </authorList>
    </citation>
    <scope>NUCLEOTIDE SEQUENCE [LARGE SCALE GENOMIC DNA]</scope>
    <source>
        <strain evidence="3">5</strain>
        <tissue evidence="3">Leaf</tissue>
    </source>
</reference>
<keyword evidence="4" id="KW-1185">Reference proteome</keyword>
<sequence length="187" mass="22149">MDIIIDYLTDGKGEWTRQLDTEFPISFPHVRLSLMAKMWFPFFFTRINPEVNVSKINTFVATMLYAILQKERICIGTLIYRSMIRCIRKKKIGLLFPHLVITLCKQEKVPMGRDFESQQSSEEGNIPDSEWIIRWIQEIGSIYENYARRHSLRMPQFPSFKHSSRPGNSKIDEEDLEEEENPKEEEE</sequence>
<evidence type="ECO:0000313" key="4">
    <source>
        <dbReference type="Proteomes" id="UP000593579"/>
    </source>
</evidence>
<gene>
    <name evidence="3" type="ORF">Gogos_009331</name>
</gene>
<dbReference type="InterPro" id="IPR046796">
    <property type="entry name" value="Transposase_32_dom"/>
</dbReference>
<comment type="caution">
    <text evidence="3">The sequence shown here is derived from an EMBL/GenBank/DDBJ whole genome shotgun (WGS) entry which is preliminary data.</text>
</comment>
<accession>A0A7J9CEE1</accession>